<dbReference type="InterPro" id="IPR030679">
    <property type="entry name" value="ABC_ATPase_HisP-typ"/>
</dbReference>
<comment type="similarity">
    <text evidence="2">Belongs to the ABC transporter superfamily.</text>
</comment>
<dbReference type="InterPro" id="IPR003439">
    <property type="entry name" value="ABC_transporter-like_ATP-bd"/>
</dbReference>
<dbReference type="PROSITE" id="PS00211">
    <property type="entry name" value="ABC_TRANSPORTER_1"/>
    <property type="match status" value="1"/>
</dbReference>
<evidence type="ECO:0000256" key="2">
    <source>
        <dbReference type="ARBA" id="ARBA00005417"/>
    </source>
</evidence>
<dbReference type="GO" id="GO:0016887">
    <property type="term" value="F:ATP hydrolysis activity"/>
    <property type="evidence" value="ECO:0007669"/>
    <property type="project" value="InterPro"/>
</dbReference>
<dbReference type="PROSITE" id="PS50893">
    <property type="entry name" value="ABC_TRANSPORTER_2"/>
    <property type="match status" value="1"/>
</dbReference>
<keyword evidence="7" id="KW-0029">Amino-acid transport</keyword>
<keyword evidence="3" id="KW-0813">Transport</keyword>
<evidence type="ECO:0000256" key="1">
    <source>
        <dbReference type="ARBA" id="ARBA00004202"/>
    </source>
</evidence>
<evidence type="ECO:0000256" key="3">
    <source>
        <dbReference type="ARBA" id="ARBA00022448"/>
    </source>
</evidence>
<dbReference type="SMART" id="SM00382">
    <property type="entry name" value="AAA"/>
    <property type="match status" value="1"/>
</dbReference>
<organism evidence="10">
    <name type="scientific">Desulfotignum balticum</name>
    <dbReference type="NCBI Taxonomy" id="115781"/>
    <lineage>
        <taxon>Bacteria</taxon>
        <taxon>Pseudomonadati</taxon>
        <taxon>Thermodesulfobacteriota</taxon>
        <taxon>Desulfobacteria</taxon>
        <taxon>Desulfobacterales</taxon>
        <taxon>Desulfobacteraceae</taxon>
        <taxon>Desulfotignum</taxon>
    </lineage>
</organism>
<dbReference type="Pfam" id="PF00005">
    <property type="entry name" value="ABC_tran"/>
    <property type="match status" value="1"/>
</dbReference>
<keyword evidence="8" id="KW-0472">Membrane</keyword>
<name>B2DD62_9BACT</name>
<dbReference type="PANTHER" id="PTHR43166:SF9">
    <property type="entry name" value="GLUTAMATE_ASPARTATE IMPORT ATP-BINDING PROTEIN GLTL"/>
    <property type="match status" value="1"/>
</dbReference>
<dbReference type="AlphaFoldDB" id="B2DD62"/>
<dbReference type="PANTHER" id="PTHR43166">
    <property type="entry name" value="AMINO ACID IMPORT ATP-BINDING PROTEIN"/>
    <property type="match status" value="1"/>
</dbReference>
<dbReference type="InterPro" id="IPR017871">
    <property type="entry name" value="ABC_transporter-like_CS"/>
</dbReference>
<sequence>MVLKDISLEIRQGEILAVIGPSGAGKSTFIRCLNGLEKVDKGSVTVDGQPVTSFTSVAGRMGMVFQQFNLFPHYTAIENIAAPLRTIKNMPRTRARDRAAELLESVKLADKASQYPSTLSGGQQQRLAIARALSMSPDIMLFDEPTSSLDPELAHEVFDTIQTLARSHMTLVLVTHQMNMVKNFATRVLFLENGGIFFDGTFEDLTSATDPRIRQFLKKIYP</sequence>
<dbReference type="SUPFAM" id="SSF52540">
    <property type="entry name" value="P-loop containing nucleoside triphosphate hydrolases"/>
    <property type="match status" value="1"/>
</dbReference>
<evidence type="ECO:0000256" key="6">
    <source>
        <dbReference type="ARBA" id="ARBA00022840"/>
    </source>
</evidence>
<dbReference type="GO" id="GO:0005524">
    <property type="term" value="F:ATP binding"/>
    <property type="evidence" value="ECO:0007669"/>
    <property type="project" value="UniProtKB-KW"/>
</dbReference>
<dbReference type="GO" id="GO:0005886">
    <property type="term" value="C:plasma membrane"/>
    <property type="evidence" value="ECO:0007669"/>
    <property type="project" value="UniProtKB-SubCell"/>
</dbReference>
<evidence type="ECO:0000256" key="4">
    <source>
        <dbReference type="ARBA" id="ARBA00022475"/>
    </source>
</evidence>
<feature type="domain" description="ABC transporter" evidence="9">
    <location>
        <begin position="1"/>
        <end position="218"/>
    </location>
</feature>
<dbReference type="EMBL" id="AB368180">
    <property type="protein sequence ID" value="BAG28251.1"/>
    <property type="molecule type" value="Genomic_DNA"/>
</dbReference>
<evidence type="ECO:0000256" key="5">
    <source>
        <dbReference type="ARBA" id="ARBA00022741"/>
    </source>
</evidence>
<dbReference type="GO" id="GO:0015424">
    <property type="term" value="F:ABC-type amino acid transporter activity"/>
    <property type="evidence" value="ECO:0007669"/>
    <property type="project" value="InterPro"/>
</dbReference>
<evidence type="ECO:0000313" key="10">
    <source>
        <dbReference type="EMBL" id="BAG28251.1"/>
    </source>
</evidence>
<evidence type="ECO:0000256" key="8">
    <source>
        <dbReference type="ARBA" id="ARBA00023136"/>
    </source>
</evidence>
<keyword evidence="4" id="KW-1003">Cell membrane</keyword>
<dbReference type="Gene3D" id="3.40.50.300">
    <property type="entry name" value="P-loop containing nucleotide triphosphate hydrolases"/>
    <property type="match status" value="1"/>
</dbReference>
<comment type="subcellular location">
    <subcellularLocation>
        <location evidence="1">Cell membrane</location>
        <topology evidence="1">Peripheral membrane protein</topology>
    </subcellularLocation>
</comment>
<dbReference type="InterPro" id="IPR050086">
    <property type="entry name" value="MetN_ABC_transporter-like"/>
</dbReference>
<reference evidence="10" key="1">
    <citation type="journal article" date="2008" name="Appl. Microbiol. Biotechnol.">
        <title>Subtractive hybridization and random arbitrarily primed PCR analyses of a benzoate-assimilating bacterium, Desulfotignum balticum.</title>
        <authorList>
            <person name="Habe H."/>
            <person name="Kobuna A."/>
            <person name="Hosoda A."/>
            <person name="Kouzuma A."/>
            <person name="Yamane H."/>
            <person name="Nojiri H."/>
            <person name="Omori T."/>
            <person name="Watanabe K."/>
        </authorList>
    </citation>
    <scope>NUCLEOTIDE SEQUENCE</scope>
    <source>
        <strain evidence="10">DSM 7044</strain>
    </source>
</reference>
<evidence type="ECO:0000256" key="7">
    <source>
        <dbReference type="ARBA" id="ARBA00022970"/>
    </source>
</evidence>
<dbReference type="PIRSF" id="PIRSF039085">
    <property type="entry name" value="ABC_ATPase_HisP"/>
    <property type="match status" value="1"/>
</dbReference>
<protein>
    <submittedName>
        <fullName evidence="10">ATP-binding protein of amino acid ABC transporter</fullName>
    </submittedName>
</protein>
<evidence type="ECO:0000259" key="9">
    <source>
        <dbReference type="PROSITE" id="PS50893"/>
    </source>
</evidence>
<keyword evidence="6 10" id="KW-0067">ATP-binding</keyword>
<dbReference type="InterPro" id="IPR027417">
    <property type="entry name" value="P-loop_NTPase"/>
</dbReference>
<dbReference type="InterPro" id="IPR003593">
    <property type="entry name" value="AAA+_ATPase"/>
</dbReference>
<keyword evidence="5" id="KW-0547">Nucleotide-binding</keyword>
<accession>B2DD62</accession>
<proteinExistence type="inferred from homology"/>